<keyword evidence="3" id="KW-0175">Coiled coil</keyword>
<dbReference type="AlphaFoldDB" id="A0A2Z6ICF1"/>
<feature type="transmembrane region" description="Helical" evidence="6">
    <location>
        <begin position="6"/>
        <end position="27"/>
    </location>
</feature>
<dbReference type="InterPro" id="IPR003798">
    <property type="entry name" value="DNA_recombination_RmuC"/>
</dbReference>
<dbReference type="RefSeq" id="WP_120177506.1">
    <property type="nucleotide sequence ID" value="NZ_AP018786.1"/>
</dbReference>
<keyword evidence="6" id="KW-0812">Transmembrane</keyword>
<evidence type="ECO:0000256" key="2">
    <source>
        <dbReference type="ARBA" id="ARBA00009840"/>
    </source>
</evidence>
<feature type="region of interest" description="Disordered" evidence="5">
    <location>
        <begin position="445"/>
        <end position="502"/>
    </location>
</feature>
<evidence type="ECO:0000313" key="8">
    <source>
        <dbReference type="Proteomes" id="UP000271003"/>
    </source>
</evidence>
<keyword evidence="6" id="KW-1133">Transmembrane helix</keyword>
<keyword evidence="4" id="KW-0233">DNA recombination</keyword>
<dbReference type="OrthoDB" id="9765111at2"/>
<dbReference type="EMBL" id="AP018786">
    <property type="protein sequence ID" value="BBF23952.1"/>
    <property type="molecule type" value="Genomic_DNA"/>
</dbReference>
<dbReference type="KEGG" id="sutt:SUTMEG_18430"/>
<dbReference type="Proteomes" id="UP000271003">
    <property type="component" value="Chromosome"/>
</dbReference>
<evidence type="ECO:0000256" key="4">
    <source>
        <dbReference type="ARBA" id="ARBA00023172"/>
    </source>
</evidence>
<accession>A0A2Z6ICF1</accession>
<evidence type="ECO:0000313" key="7">
    <source>
        <dbReference type="EMBL" id="BBF23952.1"/>
    </source>
</evidence>
<evidence type="ECO:0000256" key="1">
    <source>
        <dbReference type="ARBA" id="ARBA00003416"/>
    </source>
</evidence>
<dbReference type="PANTHER" id="PTHR30563:SF0">
    <property type="entry name" value="DNA RECOMBINATION PROTEIN RMUC"/>
    <property type="match status" value="1"/>
</dbReference>
<keyword evidence="8" id="KW-1185">Reference proteome</keyword>
<reference evidence="7 8" key="1">
    <citation type="journal article" date="2018" name="Int. J. Syst. Evol. Microbiol.">
        <title>Mesosutterella multiformis gen. nov., sp. nov., a member of the family Sutterellaceae and Sutterella megalosphaeroides sp. nov., isolated from human faeces.</title>
        <authorList>
            <person name="Sakamoto M."/>
            <person name="Ikeyama N."/>
            <person name="Kunihiro T."/>
            <person name="Iino T."/>
            <person name="Yuki M."/>
            <person name="Ohkuma M."/>
        </authorList>
    </citation>
    <scope>NUCLEOTIDE SEQUENCE [LARGE SCALE GENOMIC DNA]</scope>
    <source>
        <strain evidence="7 8">6FBBBH3</strain>
    </source>
</reference>
<name>A0A2Z6ICF1_9BURK</name>
<protein>
    <recommendedName>
        <fullName evidence="9">DNA recombination protein RmuC</fullName>
    </recommendedName>
</protein>
<feature type="compositionally biased region" description="Low complexity" evidence="5">
    <location>
        <begin position="448"/>
        <end position="487"/>
    </location>
</feature>
<comment type="function">
    <text evidence="1">Involved in DNA recombination.</text>
</comment>
<keyword evidence="6" id="KW-0472">Membrane</keyword>
<proteinExistence type="inferred from homology"/>
<evidence type="ECO:0000256" key="6">
    <source>
        <dbReference type="SAM" id="Phobius"/>
    </source>
</evidence>
<gene>
    <name evidence="7" type="ORF">SUTMEG_18430</name>
</gene>
<sequence length="502" mass="54684">MSSSLLLYVIAALLAGVLVLLGFVLSLQLSSARRGAEEEGDADAVFSAIEASRREILQQIALQTNGMAHSTQNLMNFVVESQKHANGSVLEWTRTSDAALAGMRETLNREFRELQSMMETRLERVRGENERKLEQIRETVQEKLDATLTERLQTSFRTVDAKLALVQQGLGEMRAMAENVRRLQNVLTNVKTRGLFGETQFEAIVSEILTPAQYAKQVRIIPGKNVAVDFAVKLPGRDGQGPVWLPIDSKFPVEPWERLQAATDAGDANGAAAARKELERAILKQAESIREKYVEPPYTTDFAVMFLPSEGLYAEVLRTPGLVERLQRECRVTPTGPTVAAALLNSLLMGFMTLVMEKRSGEVWTLLANVKTEFELFTTQFALVEKKFHEAQNSLSQMGTRSRQMEKCMSAIDELAAVDQPAKPRDALEAIEGLNGLNVPLGQSFQGAASTSPSASGASSSVSSDPSASTESPASSSPNDPSAPNAPFVGAFSSASFGKDRL</sequence>
<dbReference type="PANTHER" id="PTHR30563">
    <property type="entry name" value="DNA RECOMBINATION PROTEIN RMUC"/>
    <property type="match status" value="1"/>
</dbReference>
<dbReference type="Pfam" id="PF02646">
    <property type="entry name" value="RmuC"/>
    <property type="match status" value="1"/>
</dbReference>
<evidence type="ECO:0000256" key="5">
    <source>
        <dbReference type="SAM" id="MobiDB-lite"/>
    </source>
</evidence>
<evidence type="ECO:0000256" key="3">
    <source>
        <dbReference type="ARBA" id="ARBA00023054"/>
    </source>
</evidence>
<comment type="similarity">
    <text evidence="2">Belongs to the RmuC family.</text>
</comment>
<organism evidence="7 8">
    <name type="scientific">Sutterella megalosphaeroides</name>
    <dbReference type="NCBI Taxonomy" id="2494234"/>
    <lineage>
        <taxon>Bacteria</taxon>
        <taxon>Pseudomonadati</taxon>
        <taxon>Pseudomonadota</taxon>
        <taxon>Betaproteobacteria</taxon>
        <taxon>Burkholderiales</taxon>
        <taxon>Sutterellaceae</taxon>
        <taxon>Sutterella</taxon>
    </lineage>
</organism>
<dbReference type="GO" id="GO:0006310">
    <property type="term" value="P:DNA recombination"/>
    <property type="evidence" value="ECO:0007669"/>
    <property type="project" value="UniProtKB-KW"/>
</dbReference>
<evidence type="ECO:0008006" key="9">
    <source>
        <dbReference type="Google" id="ProtNLM"/>
    </source>
</evidence>